<comment type="caution">
    <text evidence="1">The sequence shown here is derived from an EMBL/GenBank/DDBJ whole genome shotgun (WGS) entry which is preliminary data.</text>
</comment>
<gene>
    <name evidence="1" type="ORF">MES5069_270247</name>
</gene>
<accession>A0ABN8JUA9</accession>
<organism evidence="1 2">
    <name type="scientific">Mesorhizobium escarrei</name>
    <dbReference type="NCBI Taxonomy" id="666018"/>
    <lineage>
        <taxon>Bacteria</taxon>
        <taxon>Pseudomonadati</taxon>
        <taxon>Pseudomonadota</taxon>
        <taxon>Alphaproteobacteria</taxon>
        <taxon>Hyphomicrobiales</taxon>
        <taxon>Phyllobacteriaceae</taxon>
        <taxon>Mesorhizobium</taxon>
    </lineage>
</organism>
<protein>
    <submittedName>
        <fullName evidence="1">Uncharacterized protein</fullName>
    </submittedName>
</protein>
<proteinExistence type="predicted"/>
<dbReference type="Proteomes" id="UP001153050">
    <property type="component" value="Unassembled WGS sequence"/>
</dbReference>
<evidence type="ECO:0000313" key="2">
    <source>
        <dbReference type="Proteomes" id="UP001153050"/>
    </source>
</evidence>
<sequence length="55" mass="6058">MPHGAIVLNAKTAAGRVWLSPDELVKIDEFNTVGLHLVIDRPARDGSTEFYTYDG</sequence>
<keyword evidence="2" id="KW-1185">Reference proteome</keyword>
<dbReference type="RefSeq" id="WP_254018598.1">
    <property type="nucleotide sequence ID" value="NZ_CAKXZT010000121.1"/>
</dbReference>
<evidence type="ECO:0000313" key="1">
    <source>
        <dbReference type="EMBL" id="CAH2401078.1"/>
    </source>
</evidence>
<name>A0ABN8JUA9_9HYPH</name>
<dbReference type="EMBL" id="CAKXZT010000121">
    <property type="protein sequence ID" value="CAH2401078.1"/>
    <property type="molecule type" value="Genomic_DNA"/>
</dbReference>
<reference evidence="1 2" key="1">
    <citation type="submission" date="2022-03" db="EMBL/GenBank/DDBJ databases">
        <authorList>
            <person name="Brunel B."/>
        </authorList>
    </citation>
    <scope>NUCLEOTIDE SEQUENCE [LARGE SCALE GENOMIC DNA]</scope>
    <source>
        <strain evidence="1">STM5069sample</strain>
    </source>
</reference>